<feature type="compositionally biased region" description="Low complexity" evidence="5">
    <location>
        <begin position="628"/>
        <end position="661"/>
    </location>
</feature>
<evidence type="ECO:0000259" key="6">
    <source>
        <dbReference type="PROSITE" id="PS50001"/>
    </source>
</evidence>
<feature type="domain" description="SH2" evidence="6">
    <location>
        <begin position="453"/>
        <end position="551"/>
    </location>
</feature>
<comment type="similarity">
    <text evidence="1">Belongs to the SH2B adapter family.</text>
</comment>
<dbReference type="Gene3D" id="3.30.505.10">
    <property type="entry name" value="SH2 domain"/>
    <property type="match status" value="1"/>
</dbReference>
<evidence type="ECO:0000256" key="3">
    <source>
        <dbReference type="ARBA" id="ARBA00022999"/>
    </source>
</evidence>
<dbReference type="PRINTS" id="PR00401">
    <property type="entry name" value="SH2DOMAIN"/>
</dbReference>
<feature type="compositionally biased region" description="Polar residues" evidence="5">
    <location>
        <begin position="353"/>
        <end position="382"/>
    </location>
</feature>
<dbReference type="SMART" id="SM00233">
    <property type="entry name" value="PH"/>
    <property type="match status" value="1"/>
</dbReference>
<dbReference type="InterPro" id="IPR035057">
    <property type="entry name" value="SH2B1_SH2"/>
</dbReference>
<dbReference type="RefSeq" id="XP_019847378.2">
    <property type="nucleotide sequence ID" value="XM_019991819.3"/>
</dbReference>
<feature type="region of interest" description="Disordered" evidence="5">
    <location>
        <begin position="398"/>
        <end position="434"/>
    </location>
</feature>
<evidence type="ECO:0000256" key="4">
    <source>
        <dbReference type="PROSITE-ProRule" id="PRU00191"/>
    </source>
</evidence>
<dbReference type="PROSITE" id="PS50001">
    <property type="entry name" value="SH2"/>
    <property type="match status" value="1"/>
</dbReference>
<dbReference type="RefSeq" id="XP_011209509.1">
    <property type="nucleotide sequence ID" value="XM_011211207.3"/>
</dbReference>
<dbReference type="SUPFAM" id="SSF109805">
    <property type="entry name" value="Phenylalanine zipper"/>
    <property type="match status" value="1"/>
</dbReference>
<feature type="domain" description="PH" evidence="7">
    <location>
        <begin position="188"/>
        <end position="298"/>
    </location>
</feature>
<dbReference type="PROSITE" id="PS50003">
    <property type="entry name" value="PH_DOMAIN"/>
    <property type="match status" value="1"/>
</dbReference>
<evidence type="ECO:0000256" key="1">
    <source>
        <dbReference type="ARBA" id="ARBA00010220"/>
    </source>
</evidence>
<keyword evidence="3 4" id="KW-0727">SH2 domain</keyword>
<evidence type="ECO:0000259" key="7">
    <source>
        <dbReference type="PROSITE" id="PS50003"/>
    </source>
</evidence>
<dbReference type="InterPro" id="IPR036290">
    <property type="entry name" value="Phe_ZIP_sf"/>
</dbReference>
<dbReference type="SUPFAM" id="SSF50729">
    <property type="entry name" value="PH domain-like"/>
    <property type="match status" value="1"/>
</dbReference>
<dbReference type="PANTHER" id="PTHR10872">
    <property type="entry name" value="SH2B ADAPTER PROTEIN"/>
    <property type="match status" value="1"/>
</dbReference>
<feature type="compositionally biased region" description="Polar residues" evidence="5">
    <location>
        <begin position="337"/>
        <end position="346"/>
    </location>
</feature>
<dbReference type="RefSeq" id="XP_019847379.2">
    <property type="nucleotide sequence ID" value="XM_019991820.3"/>
</dbReference>
<dbReference type="InterPro" id="IPR001849">
    <property type="entry name" value="PH_domain"/>
</dbReference>
<keyword evidence="2" id="KW-0597">Phosphoprotein</keyword>
<dbReference type="CDD" id="cd10346">
    <property type="entry name" value="SH2_SH2B_family"/>
    <property type="match status" value="1"/>
</dbReference>
<dbReference type="Pfam" id="PF00017">
    <property type="entry name" value="SH2"/>
    <property type="match status" value="1"/>
</dbReference>
<proteinExistence type="inferred from homology"/>
<dbReference type="RefSeq" id="XP_011209509.2">
    <property type="nucleotide sequence ID" value="XM_011211207.4"/>
</dbReference>
<dbReference type="RefSeq" id="XP_011209510.2">
    <property type="nucleotide sequence ID" value="XM_011211208.4"/>
</dbReference>
<dbReference type="SMART" id="SM00252">
    <property type="entry name" value="SH2"/>
    <property type="match status" value="1"/>
</dbReference>
<dbReference type="InterPro" id="IPR030523">
    <property type="entry name" value="SH2B"/>
</dbReference>
<dbReference type="InterPro" id="IPR011993">
    <property type="entry name" value="PH-like_dom_sf"/>
</dbReference>
<dbReference type="Pfam" id="PF08916">
    <property type="entry name" value="Phe_ZIP"/>
    <property type="match status" value="1"/>
</dbReference>
<feature type="region of interest" description="Disordered" evidence="5">
    <location>
        <begin position="337"/>
        <end position="382"/>
    </location>
</feature>
<dbReference type="PANTHER" id="PTHR10872:SF2">
    <property type="entry name" value="LNK, ISOFORM D"/>
    <property type="match status" value="1"/>
</dbReference>
<feature type="region of interest" description="Disordered" evidence="5">
    <location>
        <begin position="557"/>
        <end position="589"/>
    </location>
</feature>
<accession>A0A6I9VES3</accession>
<name>A0A6I9VES3_BACDO</name>
<feature type="compositionally biased region" description="Low complexity" evidence="5">
    <location>
        <begin position="574"/>
        <end position="584"/>
    </location>
</feature>
<dbReference type="CDD" id="cd01231">
    <property type="entry name" value="PH_SH2B_family"/>
    <property type="match status" value="1"/>
</dbReference>
<evidence type="ECO:0000313" key="8">
    <source>
        <dbReference type="RefSeq" id="XP_011209509.1"/>
    </source>
</evidence>
<feature type="compositionally biased region" description="Polar residues" evidence="5">
    <location>
        <begin position="557"/>
        <end position="573"/>
    </location>
</feature>
<dbReference type="InterPro" id="IPR015012">
    <property type="entry name" value="Phe_ZIP"/>
</dbReference>
<sequence length="709" mass="77782">MGGNSTTNTFTAGGYIGPASGSSVGGSSGGAVGGDLIPNMSSASGTSYAYGTSWEEFCERHSRVAAADFAKACINYINGNLPPEEARNISYRSFGQKFAEAFVDHFETEFCHRRNNLKTGNGNSLEESGNTAEDSPKIFQKAFFRRLSFKGLRKGKNFLFLQTLFHKNSDDLDGSKHSKTKISKIIVECRKEGYVYNLTPESLDQPTGTQKWEKCRLALVKAVGGYMLEFYTPPKATKPRSGVFCFLISEARKTTRLEMPDRENTFVLKADNNMEYVIEAESSDEMHSWLATIRYCMRTPPTQQLPLESADALLTGGGGVGGIMGGISATTSMAMSPSGNLTSTDGTIPRSGGINNPQYHQTNILGSNGNVGPSSSQSDNALVSGNGGVGATATIGNDGNAIDGIPDIPPRRVGPGERGEQRLSASSNFEPEGDSELDINVADLTAEMRQYPWFHGTLPRSEAARMVLHSEAAGHGFFLVRQSETRKGEFVLTFNFQGRAKHLRMTLSEKGQCRVQHLWFPSIQEMLEHFRHNPIPLESGGTSDVTLTEWVHNQGTSCSGTIDASSNAETNGGHQPQQQQQQHPSPRHPQHVITMNMSVRLKTCEIELPFLHQQQQQTQPPHHHHVHVQPPQIPAQQQQSHQQQQQPPQQQQQQQQQHQQQLNTPQLRTSTVSLQSPNPHLSGARVASINDLNANEMGPRAVDNQYSFV</sequence>
<evidence type="ECO:0000256" key="5">
    <source>
        <dbReference type="SAM" id="MobiDB-lite"/>
    </source>
</evidence>
<dbReference type="InterPro" id="IPR036860">
    <property type="entry name" value="SH2_dom_sf"/>
</dbReference>
<dbReference type="Gene3D" id="6.10.140.110">
    <property type="match status" value="1"/>
</dbReference>
<dbReference type="SUPFAM" id="SSF55550">
    <property type="entry name" value="SH2 domain"/>
    <property type="match status" value="1"/>
</dbReference>
<feature type="region of interest" description="Disordered" evidence="5">
    <location>
        <begin position="613"/>
        <end position="665"/>
    </location>
</feature>
<organism evidence="8">
    <name type="scientific">Bactrocera dorsalis</name>
    <name type="common">Oriental fruit fly</name>
    <name type="synonym">Dacus dorsalis</name>
    <dbReference type="NCBI Taxonomy" id="27457"/>
    <lineage>
        <taxon>Eukaryota</taxon>
        <taxon>Metazoa</taxon>
        <taxon>Ecdysozoa</taxon>
        <taxon>Arthropoda</taxon>
        <taxon>Hexapoda</taxon>
        <taxon>Insecta</taxon>
        <taxon>Pterygota</taxon>
        <taxon>Neoptera</taxon>
        <taxon>Endopterygota</taxon>
        <taxon>Diptera</taxon>
        <taxon>Brachycera</taxon>
        <taxon>Muscomorpha</taxon>
        <taxon>Tephritoidea</taxon>
        <taxon>Tephritidae</taxon>
        <taxon>Bactrocera</taxon>
        <taxon>Bactrocera</taxon>
    </lineage>
</organism>
<dbReference type="Pfam" id="PF00169">
    <property type="entry name" value="PH"/>
    <property type="match status" value="1"/>
</dbReference>
<reference evidence="8" key="1">
    <citation type="submission" date="2022-04" db="UniProtKB">
        <authorList>
            <consortium name="RefSeq"/>
        </authorList>
    </citation>
    <scope>IDENTIFICATION</scope>
    <source>
        <strain evidence="8">Punador</strain>
    </source>
</reference>
<dbReference type="Gene3D" id="2.30.29.30">
    <property type="entry name" value="Pleckstrin-homology domain (PH domain)/Phosphotyrosine-binding domain (PTB)"/>
    <property type="match status" value="1"/>
</dbReference>
<evidence type="ECO:0000256" key="2">
    <source>
        <dbReference type="ARBA" id="ARBA00022553"/>
    </source>
</evidence>
<dbReference type="OrthoDB" id="10047184at2759"/>
<protein>
    <submittedName>
        <fullName evidence="8">SH2B adapter protein 1 isoform X1</fullName>
    </submittedName>
</protein>
<dbReference type="InterPro" id="IPR000980">
    <property type="entry name" value="SH2"/>
</dbReference>
<gene>
    <name evidence="8" type="primary">LOC105230444</name>
</gene>